<feature type="transmembrane region" description="Helical" evidence="1">
    <location>
        <begin position="37"/>
        <end position="55"/>
    </location>
</feature>
<comment type="caution">
    <text evidence="2">The sequence shown here is derived from an EMBL/GenBank/DDBJ whole genome shotgun (WGS) entry which is preliminary data.</text>
</comment>
<keyword evidence="1" id="KW-1133">Transmembrane helix</keyword>
<sequence length="235" mass="26638">MKLRFKHRVSKEDLKEDRFQETVERVAEWYYRDPKKFWIGAAAVVVMIVGVILLLQNRPKTVSVEAELRLTDALVSLAQGDMQRAEQGFSELTTLFGRDYAGIKAHYYLGHIYYMAQPPRHEEAKRAFAKFLSKAKDDPVLSPAAQVGIGNCEEQLGNSLKAAAAYEAAYRKWPKSALAFDAMMAAGRAYRNAGALAKAEKVYQELLDRKEKPTGQQMEEIRMQLAHVQALKNRL</sequence>
<dbReference type="Gene3D" id="1.25.40.10">
    <property type="entry name" value="Tetratricopeptide repeat domain"/>
    <property type="match status" value="2"/>
</dbReference>
<proteinExistence type="predicted"/>
<dbReference type="InterPro" id="IPR019734">
    <property type="entry name" value="TPR_rpt"/>
</dbReference>
<evidence type="ECO:0000313" key="2">
    <source>
        <dbReference type="EMBL" id="HGK28894.1"/>
    </source>
</evidence>
<protein>
    <submittedName>
        <fullName evidence="2">Tetratricopeptide repeat protein</fullName>
    </submittedName>
</protein>
<dbReference type="Pfam" id="PF13432">
    <property type="entry name" value="TPR_16"/>
    <property type="match status" value="1"/>
</dbReference>
<keyword evidence="1" id="KW-0812">Transmembrane</keyword>
<dbReference type="InterPro" id="IPR011990">
    <property type="entry name" value="TPR-like_helical_dom_sf"/>
</dbReference>
<dbReference type="SMART" id="SM00028">
    <property type="entry name" value="TPR"/>
    <property type="match status" value="3"/>
</dbReference>
<dbReference type="SUPFAM" id="SSF48452">
    <property type="entry name" value="TPR-like"/>
    <property type="match status" value="1"/>
</dbReference>
<dbReference type="AlphaFoldDB" id="A0A7C4GB28"/>
<keyword evidence="1" id="KW-0472">Membrane</keyword>
<dbReference type="Pfam" id="PF13174">
    <property type="entry name" value="TPR_6"/>
    <property type="match status" value="1"/>
</dbReference>
<name>A0A7C4GB28_UNCW3</name>
<evidence type="ECO:0000256" key="1">
    <source>
        <dbReference type="SAM" id="Phobius"/>
    </source>
</evidence>
<organism evidence="2">
    <name type="scientific">candidate division WOR-3 bacterium</name>
    <dbReference type="NCBI Taxonomy" id="2052148"/>
    <lineage>
        <taxon>Bacteria</taxon>
        <taxon>Bacteria division WOR-3</taxon>
    </lineage>
</organism>
<reference evidence="2" key="1">
    <citation type="journal article" date="2020" name="mSystems">
        <title>Genome- and Community-Level Interaction Insights into Carbon Utilization and Element Cycling Functions of Hydrothermarchaeota in Hydrothermal Sediment.</title>
        <authorList>
            <person name="Zhou Z."/>
            <person name="Liu Y."/>
            <person name="Xu W."/>
            <person name="Pan J."/>
            <person name="Luo Z.H."/>
            <person name="Li M."/>
        </authorList>
    </citation>
    <scope>NUCLEOTIDE SEQUENCE [LARGE SCALE GENOMIC DNA]</scope>
    <source>
        <strain evidence="2">SpSt-488</strain>
    </source>
</reference>
<gene>
    <name evidence="2" type="ORF">ENS41_08135</name>
</gene>
<dbReference type="EMBL" id="DSUT01000173">
    <property type="protein sequence ID" value="HGK28894.1"/>
    <property type="molecule type" value="Genomic_DNA"/>
</dbReference>
<accession>A0A7C4GB28</accession>